<reference evidence="1" key="1">
    <citation type="journal article" date="2021" name="New Phytol.">
        <title>Evolutionary innovations through gain and loss of genes in the ectomycorrhizal Boletales.</title>
        <authorList>
            <person name="Wu G."/>
            <person name="Miyauchi S."/>
            <person name="Morin E."/>
            <person name="Kuo A."/>
            <person name="Drula E."/>
            <person name="Varga T."/>
            <person name="Kohler A."/>
            <person name="Feng B."/>
            <person name="Cao Y."/>
            <person name="Lipzen A."/>
            <person name="Daum C."/>
            <person name="Hundley H."/>
            <person name="Pangilinan J."/>
            <person name="Johnson J."/>
            <person name="Barry K."/>
            <person name="LaButti K."/>
            <person name="Ng V."/>
            <person name="Ahrendt S."/>
            <person name="Min B."/>
            <person name="Choi I.G."/>
            <person name="Park H."/>
            <person name="Plett J.M."/>
            <person name="Magnuson J."/>
            <person name="Spatafora J.W."/>
            <person name="Nagy L.G."/>
            <person name="Henrissat B."/>
            <person name="Grigoriev I.V."/>
            <person name="Yang Z.L."/>
            <person name="Xu J."/>
            <person name="Martin F.M."/>
        </authorList>
    </citation>
    <scope>NUCLEOTIDE SEQUENCE</scope>
    <source>
        <strain evidence="1">KUC20120723A-06</strain>
    </source>
</reference>
<evidence type="ECO:0000313" key="2">
    <source>
        <dbReference type="Proteomes" id="UP000790709"/>
    </source>
</evidence>
<organism evidence="1 2">
    <name type="scientific">Leucogyrophana mollusca</name>
    <dbReference type="NCBI Taxonomy" id="85980"/>
    <lineage>
        <taxon>Eukaryota</taxon>
        <taxon>Fungi</taxon>
        <taxon>Dikarya</taxon>
        <taxon>Basidiomycota</taxon>
        <taxon>Agaricomycotina</taxon>
        <taxon>Agaricomycetes</taxon>
        <taxon>Agaricomycetidae</taxon>
        <taxon>Boletales</taxon>
        <taxon>Boletales incertae sedis</taxon>
        <taxon>Leucogyrophana</taxon>
    </lineage>
</organism>
<evidence type="ECO:0000313" key="1">
    <source>
        <dbReference type="EMBL" id="KAH7920113.1"/>
    </source>
</evidence>
<proteinExistence type="predicted"/>
<name>A0ACB8B5H8_9AGAM</name>
<dbReference type="Proteomes" id="UP000790709">
    <property type="component" value="Unassembled WGS sequence"/>
</dbReference>
<keyword evidence="2" id="KW-1185">Reference proteome</keyword>
<gene>
    <name evidence="1" type="ORF">BV22DRAFT_823611</name>
</gene>
<sequence>MCFLLLLPPFLCLVVRLVVRRGKADVLAQLFSKILVSTPRYSTNQDISRACQGFFTAKVPFLLILEPFHFYQRYNPQHPQCAVLPPQTTRSSSLSSFHTHLWAMGWME</sequence>
<protein>
    <submittedName>
        <fullName evidence="1">Uncharacterized protein</fullName>
    </submittedName>
</protein>
<comment type="caution">
    <text evidence="1">The sequence shown here is derived from an EMBL/GenBank/DDBJ whole genome shotgun (WGS) entry which is preliminary data.</text>
</comment>
<dbReference type="EMBL" id="MU266603">
    <property type="protein sequence ID" value="KAH7920113.1"/>
    <property type="molecule type" value="Genomic_DNA"/>
</dbReference>
<accession>A0ACB8B5H8</accession>